<evidence type="ECO:0000256" key="5">
    <source>
        <dbReference type="ARBA" id="ARBA00022692"/>
    </source>
</evidence>
<keyword evidence="5 12" id="KW-0812">Transmembrane</keyword>
<reference evidence="15 16" key="1">
    <citation type="submission" date="2018-09" db="EMBL/GenBank/DDBJ databases">
        <authorList>
            <person name="Zhu H."/>
        </authorList>
    </citation>
    <scope>NUCLEOTIDE SEQUENCE [LARGE SCALE GENOMIC DNA]</scope>
    <source>
        <strain evidence="15 16">K1S02-6</strain>
    </source>
</reference>
<keyword evidence="6 12" id="KW-1133">Transmembrane helix</keyword>
<gene>
    <name evidence="15" type="ORF">D3879_11800</name>
</gene>
<evidence type="ECO:0000256" key="4">
    <source>
        <dbReference type="ARBA" id="ARBA00022500"/>
    </source>
</evidence>
<accession>A0A418XN59</accession>
<dbReference type="GO" id="GO:0005886">
    <property type="term" value="C:plasma membrane"/>
    <property type="evidence" value="ECO:0007669"/>
    <property type="project" value="UniProtKB-SubCell"/>
</dbReference>
<dbReference type="InterPro" id="IPR003660">
    <property type="entry name" value="HAMP_dom"/>
</dbReference>
<dbReference type="InterPro" id="IPR004090">
    <property type="entry name" value="Chemotax_Me-accpt_rcpt"/>
</dbReference>
<dbReference type="Pfam" id="PF00672">
    <property type="entry name" value="HAMP"/>
    <property type="match status" value="1"/>
</dbReference>
<dbReference type="PROSITE" id="PS50885">
    <property type="entry name" value="HAMP"/>
    <property type="match status" value="1"/>
</dbReference>
<evidence type="ECO:0000313" key="15">
    <source>
        <dbReference type="EMBL" id="RJG13876.1"/>
    </source>
</evidence>
<feature type="coiled-coil region" evidence="11">
    <location>
        <begin position="83"/>
        <end position="110"/>
    </location>
</feature>
<evidence type="ECO:0000313" key="16">
    <source>
        <dbReference type="Proteomes" id="UP000284021"/>
    </source>
</evidence>
<evidence type="ECO:0000256" key="10">
    <source>
        <dbReference type="PROSITE-ProRule" id="PRU00284"/>
    </source>
</evidence>
<comment type="subcellular location">
    <subcellularLocation>
        <location evidence="1">Cell membrane</location>
        <topology evidence="1">Multi-pass membrane protein</topology>
    </subcellularLocation>
</comment>
<dbReference type="EMBL" id="QYUR01000002">
    <property type="protein sequence ID" value="RJG13876.1"/>
    <property type="molecule type" value="Genomic_DNA"/>
</dbReference>
<keyword evidence="7 12" id="KW-0472">Membrane</keyword>
<evidence type="ECO:0000256" key="9">
    <source>
        <dbReference type="ARBA" id="ARBA00029447"/>
    </source>
</evidence>
<keyword evidence="8 10" id="KW-0807">Transducer</keyword>
<evidence type="ECO:0000256" key="11">
    <source>
        <dbReference type="SAM" id="Coils"/>
    </source>
</evidence>
<feature type="transmembrane region" description="Helical" evidence="12">
    <location>
        <begin position="188"/>
        <end position="208"/>
    </location>
</feature>
<feature type="domain" description="Methyl-accepting transducer" evidence="13">
    <location>
        <begin position="267"/>
        <end position="503"/>
    </location>
</feature>
<dbReference type="CDD" id="cd06225">
    <property type="entry name" value="HAMP"/>
    <property type="match status" value="1"/>
</dbReference>
<keyword evidence="3" id="KW-0488">Methylation</keyword>
<dbReference type="Pfam" id="PF12729">
    <property type="entry name" value="4HB_MCP_1"/>
    <property type="match status" value="1"/>
</dbReference>
<proteinExistence type="inferred from homology"/>
<dbReference type="PRINTS" id="PR00260">
    <property type="entry name" value="CHEMTRNSDUCR"/>
</dbReference>
<evidence type="ECO:0000256" key="12">
    <source>
        <dbReference type="SAM" id="Phobius"/>
    </source>
</evidence>
<dbReference type="PROSITE" id="PS50111">
    <property type="entry name" value="CHEMOTAXIS_TRANSDUC_2"/>
    <property type="match status" value="1"/>
</dbReference>
<dbReference type="FunFam" id="1.10.287.950:FF:000001">
    <property type="entry name" value="Methyl-accepting chemotaxis sensory transducer"/>
    <property type="match status" value="1"/>
</dbReference>
<keyword evidence="16" id="KW-1185">Reference proteome</keyword>
<comment type="similarity">
    <text evidence="9">Belongs to the methyl-accepting chemotaxis (MCP) protein family.</text>
</comment>
<evidence type="ECO:0000256" key="2">
    <source>
        <dbReference type="ARBA" id="ARBA00022475"/>
    </source>
</evidence>
<evidence type="ECO:0000259" key="13">
    <source>
        <dbReference type="PROSITE" id="PS50111"/>
    </source>
</evidence>
<dbReference type="InterPro" id="IPR004089">
    <property type="entry name" value="MCPsignal_dom"/>
</dbReference>
<dbReference type="InterPro" id="IPR024478">
    <property type="entry name" value="HlyB_4HB_MCP"/>
</dbReference>
<dbReference type="Gene3D" id="1.10.287.950">
    <property type="entry name" value="Methyl-accepting chemotaxis protein"/>
    <property type="match status" value="1"/>
</dbReference>
<dbReference type="RefSeq" id="WP_119954426.1">
    <property type="nucleotide sequence ID" value="NZ_QYUR01000002.1"/>
</dbReference>
<dbReference type="Proteomes" id="UP000284021">
    <property type="component" value="Unassembled WGS sequence"/>
</dbReference>
<dbReference type="Pfam" id="PF00015">
    <property type="entry name" value="MCPsignal"/>
    <property type="match status" value="1"/>
</dbReference>
<sequence>MPSLSIKLKFILTTFLLIAMIACNAFLGIKAMDLLNDSNNRIARATAPSAIQSNRVLRHTLLAIREEKNMLLEADPQRQEIFRSSQTKEIAEARKSLDELQKLLVKKDDLRILEQAKTEFEVLVQSTNTVFELIRSERKEEGFKISVNKTREKFNEFQTSMLTLVKTVEEQLAYEADSTDVLYDEYRWILISTLLFSALAGGLVTIFLSRYLNRGFSELIEASRKLADGDLTHKLPIRNHDEIGSIGQALNDISSRMADTVRGIVDASSQLASAAEQTNQVIDETARNVQRQSNETQQAATAITEMSASSEEVAGNASLASRAAQQALDNSTIGRQKVGHTTQALELLRQEIGNTSTAVEQLAHSSLSITAVLGVIRDIAGQTNLLALNAAIEAARAGEQGRGFAVVADEVRALALRTQQSTEEIEKMVQEIQSCSDSALKTMQRSAQHSETSLERAEEAATSLVSIEESVSQITDMNCMIATATEEQTSVAREVDRSLVSISDISTQTATAAQETSAASNEVARLAVELSKMVGYFKVS</sequence>
<evidence type="ECO:0000256" key="1">
    <source>
        <dbReference type="ARBA" id="ARBA00004651"/>
    </source>
</evidence>
<dbReference type="CDD" id="cd11386">
    <property type="entry name" value="MCP_signal"/>
    <property type="match status" value="1"/>
</dbReference>
<evidence type="ECO:0000256" key="7">
    <source>
        <dbReference type="ARBA" id="ARBA00023136"/>
    </source>
</evidence>
<keyword evidence="2" id="KW-1003">Cell membrane</keyword>
<keyword evidence="11" id="KW-0175">Coiled coil</keyword>
<evidence type="ECO:0000256" key="6">
    <source>
        <dbReference type="ARBA" id="ARBA00022989"/>
    </source>
</evidence>
<organism evidence="15 16">
    <name type="scientific">Pseudomonas cavernicola</name>
    <dbReference type="NCBI Taxonomy" id="2320866"/>
    <lineage>
        <taxon>Bacteria</taxon>
        <taxon>Pseudomonadati</taxon>
        <taxon>Pseudomonadota</taxon>
        <taxon>Gammaproteobacteria</taxon>
        <taxon>Pseudomonadales</taxon>
        <taxon>Pseudomonadaceae</taxon>
        <taxon>Pseudomonas</taxon>
    </lineage>
</organism>
<comment type="caution">
    <text evidence="15">The sequence shown here is derived from an EMBL/GenBank/DDBJ whole genome shotgun (WGS) entry which is preliminary data.</text>
</comment>
<dbReference type="GO" id="GO:0004888">
    <property type="term" value="F:transmembrane signaling receptor activity"/>
    <property type="evidence" value="ECO:0007669"/>
    <property type="project" value="InterPro"/>
</dbReference>
<dbReference type="AlphaFoldDB" id="A0A418XN59"/>
<keyword evidence="4" id="KW-0145">Chemotaxis</keyword>
<dbReference type="GO" id="GO:0006935">
    <property type="term" value="P:chemotaxis"/>
    <property type="evidence" value="ECO:0007669"/>
    <property type="project" value="UniProtKB-KW"/>
</dbReference>
<dbReference type="PROSITE" id="PS51257">
    <property type="entry name" value="PROKAR_LIPOPROTEIN"/>
    <property type="match status" value="1"/>
</dbReference>
<dbReference type="SUPFAM" id="SSF58104">
    <property type="entry name" value="Methyl-accepting chemotaxis protein (MCP) signaling domain"/>
    <property type="match status" value="1"/>
</dbReference>
<dbReference type="PANTHER" id="PTHR32089:SF120">
    <property type="entry name" value="METHYL-ACCEPTING CHEMOTAXIS PROTEIN TLPQ"/>
    <property type="match status" value="1"/>
</dbReference>
<dbReference type="GO" id="GO:0007165">
    <property type="term" value="P:signal transduction"/>
    <property type="evidence" value="ECO:0007669"/>
    <property type="project" value="UniProtKB-KW"/>
</dbReference>
<protein>
    <submittedName>
        <fullName evidence="15">Methyl-accepting chemotaxis protein</fullName>
    </submittedName>
</protein>
<name>A0A418XN59_9PSED</name>
<evidence type="ECO:0000256" key="3">
    <source>
        <dbReference type="ARBA" id="ARBA00022481"/>
    </source>
</evidence>
<dbReference type="PANTHER" id="PTHR32089">
    <property type="entry name" value="METHYL-ACCEPTING CHEMOTAXIS PROTEIN MCPB"/>
    <property type="match status" value="1"/>
</dbReference>
<feature type="domain" description="HAMP" evidence="14">
    <location>
        <begin position="210"/>
        <end position="262"/>
    </location>
</feature>
<dbReference type="SMART" id="SM00304">
    <property type="entry name" value="HAMP"/>
    <property type="match status" value="1"/>
</dbReference>
<dbReference type="SMART" id="SM00283">
    <property type="entry name" value="MA"/>
    <property type="match status" value="1"/>
</dbReference>
<dbReference type="OrthoDB" id="8724574at2"/>
<evidence type="ECO:0000256" key="8">
    <source>
        <dbReference type="ARBA" id="ARBA00023224"/>
    </source>
</evidence>
<evidence type="ECO:0000259" key="14">
    <source>
        <dbReference type="PROSITE" id="PS50885"/>
    </source>
</evidence>